<dbReference type="Pfam" id="PF00293">
    <property type="entry name" value="NUDIX"/>
    <property type="match status" value="1"/>
</dbReference>
<evidence type="ECO:0000313" key="6">
    <source>
        <dbReference type="Proteomes" id="UP000035996"/>
    </source>
</evidence>
<keyword evidence="2 3" id="KW-0378">Hydrolase</keyword>
<dbReference type="InterPro" id="IPR000086">
    <property type="entry name" value="NUDIX_hydrolase_dom"/>
</dbReference>
<dbReference type="SUPFAM" id="SSF55811">
    <property type="entry name" value="Nudix"/>
    <property type="match status" value="1"/>
</dbReference>
<dbReference type="PANTHER" id="PTHR43046:SF14">
    <property type="entry name" value="MUTT_NUDIX FAMILY PROTEIN"/>
    <property type="match status" value="1"/>
</dbReference>
<dbReference type="OrthoDB" id="9786141at2"/>
<dbReference type="RefSeq" id="WP_048312023.1">
    <property type="nucleotide sequence ID" value="NZ_CP119526.1"/>
</dbReference>
<gene>
    <name evidence="5" type="ORF">AB986_15040</name>
</gene>
<dbReference type="PATRIC" id="fig|157733.3.peg.1082"/>
<dbReference type="PANTHER" id="PTHR43046">
    <property type="entry name" value="GDP-MANNOSE MANNOSYL HYDROLASE"/>
    <property type="match status" value="1"/>
</dbReference>
<dbReference type="PROSITE" id="PS00893">
    <property type="entry name" value="NUDIX_BOX"/>
    <property type="match status" value="1"/>
</dbReference>
<dbReference type="PROSITE" id="PS51462">
    <property type="entry name" value="NUDIX"/>
    <property type="match status" value="1"/>
</dbReference>
<dbReference type="Gene3D" id="3.90.79.10">
    <property type="entry name" value="Nucleoside Triphosphate Pyrophosphohydrolase"/>
    <property type="match status" value="1"/>
</dbReference>
<comment type="caution">
    <text evidence="5">The sequence shown here is derived from an EMBL/GenBank/DDBJ whole genome shotgun (WGS) entry which is preliminary data.</text>
</comment>
<accession>A0A0J6CYT5</accession>
<keyword evidence="6" id="KW-1185">Reference proteome</keyword>
<comment type="cofactor">
    <cofactor evidence="1">
        <name>Mg(2+)</name>
        <dbReference type="ChEBI" id="CHEBI:18420"/>
    </cofactor>
</comment>
<evidence type="ECO:0000256" key="1">
    <source>
        <dbReference type="ARBA" id="ARBA00001946"/>
    </source>
</evidence>
<dbReference type="GO" id="GO:0016787">
    <property type="term" value="F:hydrolase activity"/>
    <property type="evidence" value="ECO:0007669"/>
    <property type="project" value="UniProtKB-KW"/>
</dbReference>
<proteinExistence type="inferred from homology"/>
<dbReference type="InterPro" id="IPR020476">
    <property type="entry name" value="Nudix_hydrolase"/>
</dbReference>
<dbReference type="InterPro" id="IPR015797">
    <property type="entry name" value="NUDIX_hydrolase-like_dom_sf"/>
</dbReference>
<dbReference type="EMBL" id="LELK01000004">
    <property type="protein sequence ID" value="KMM37184.1"/>
    <property type="molecule type" value="Genomic_DNA"/>
</dbReference>
<comment type="similarity">
    <text evidence="3">Belongs to the Nudix hydrolase family.</text>
</comment>
<dbReference type="PRINTS" id="PR00502">
    <property type="entry name" value="NUDIXFAMILY"/>
</dbReference>
<evidence type="ECO:0000256" key="3">
    <source>
        <dbReference type="RuleBase" id="RU003476"/>
    </source>
</evidence>
<evidence type="ECO:0000259" key="4">
    <source>
        <dbReference type="PROSITE" id="PS51462"/>
    </source>
</evidence>
<evidence type="ECO:0000256" key="2">
    <source>
        <dbReference type="ARBA" id="ARBA00022801"/>
    </source>
</evidence>
<feature type="domain" description="Nudix hydrolase" evidence="4">
    <location>
        <begin position="7"/>
        <end position="132"/>
    </location>
</feature>
<name>A0A0J6CYT5_9BACL</name>
<reference evidence="5" key="1">
    <citation type="submission" date="2015-06" db="EMBL/GenBank/DDBJ databases">
        <authorList>
            <person name="Liu B."/>
            <person name="Wang J."/>
            <person name="Zhu Y."/>
            <person name="Liu G."/>
            <person name="Chen Q."/>
            <person name="Zheng C."/>
            <person name="Che J."/>
            <person name="Ge C."/>
            <person name="Shi H."/>
            <person name="Pan Z."/>
            <person name="Liu X."/>
        </authorList>
    </citation>
    <scope>NUCLEOTIDE SEQUENCE [LARGE SCALE GENOMIC DNA]</scope>
    <source>
        <strain evidence="5">DSM 16346</strain>
    </source>
</reference>
<dbReference type="InterPro" id="IPR020084">
    <property type="entry name" value="NUDIX_hydrolase_CS"/>
</dbReference>
<dbReference type="STRING" id="157733.AB986_15040"/>
<dbReference type="AlphaFoldDB" id="A0A0J6CYT5"/>
<organism evidence="5 6">
    <name type="scientific">Guptibacillus hwajinpoensis</name>
    <dbReference type="NCBI Taxonomy" id="208199"/>
    <lineage>
        <taxon>Bacteria</taxon>
        <taxon>Bacillati</taxon>
        <taxon>Bacillota</taxon>
        <taxon>Bacilli</taxon>
        <taxon>Bacillales</taxon>
        <taxon>Guptibacillaceae</taxon>
        <taxon>Guptibacillus</taxon>
    </lineage>
</organism>
<sequence>MTERGKVWLAAAGIVESDGKYLVVKKRYGGLKGKWSFPAGFVDPGETVDEAAVREVFEETGIIAETVGIAGIRSGVINNDISDNLVVFHMRRVGGQLSSATTEIEESSFQTKDELLTDTRTSSMIPPFINGLEKYKTEMDPGAQFGYTSYKLLSNQRND</sequence>
<evidence type="ECO:0000313" key="5">
    <source>
        <dbReference type="EMBL" id="KMM37184.1"/>
    </source>
</evidence>
<dbReference type="Proteomes" id="UP000035996">
    <property type="component" value="Unassembled WGS sequence"/>
</dbReference>
<protein>
    <submittedName>
        <fullName evidence="5">NUDIX hydrolase</fullName>
    </submittedName>
</protein>